<evidence type="ECO:0000313" key="1">
    <source>
        <dbReference type="EMBL" id="TGO49550.1"/>
    </source>
</evidence>
<reference evidence="1 2" key="1">
    <citation type="submission" date="2017-12" db="EMBL/GenBank/DDBJ databases">
        <title>Comparative genomics of Botrytis spp.</title>
        <authorList>
            <person name="Valero-Jimenez C.A."/>
            <person name="Tapia P."/>
            <person name="Veloso J."/>
            <person name="Silva-Moreno E."/>
            <person name="Staats M."/>
            <person name="Valdes J.H."/>
            <person name="Van Kan J.A.L."/>
        </authorList>
    </citation>
    <scope>NUCLEOTIDE SEQUENCE [LARGE SCALE GENOMIC DNA]</scope>
    <source>
        <strain evidence="1 2">MUCL11595</strain>
    </source>
</reference>
<dbReference type="InterPro" id="IPR007497">
    <property type="entry name" value="SIMPL/DUF541"/>
</dbReference>
<keyword evidence="2" id="KW-1185">Reference proteome</keyword>
<evidence type="ECO:0008006" key="3">
    <source>
        <dbReference type="Google" id="ProtNLM"/>
    </source>
</evidence>
<evidence type="ECO:0000313" key="2">
    <source>
        <dbReference type="Proteomes" id="UP000297527"/>
    </source>
</evidence>
<dbReference type="Gene3D" id="3.30.70.2970">
    <property type="entry name" value="Protein of unknown function (DUF541), domain 2"/>
    <property type="match status" value="1"/>
</dbReference>
<protein>
    <recommendedName>
        <fullName evidence="3">SIMPL domain-containing protein</fullName>
    </recommendedName>
</protein>
<organism evidence="1 2">
    <name type="scientific">Botryotinia convoluta</name>
    <dbReference type="NCBI Taxonomy" id="54673"/>
    <lineage>
        <taxon>Eukaryota</taxon>
        <taxon>Fungi</taxon>
        <taxon>Dikarya</taxon>
        <taxon>Ascomycota</taxon>
        <taxon>Pezizomycotina</taxon>
        <taxon>Leotiomycetes</taxon>
        <taxon>Helotiales</taxon>
        <taxon>Sclerotiniaceae</taxon>
        <taxon>Botryotinia</taxon>
    </lineage>
</organism>
<name>A0A4Z1HS77_9HELO</name>
<dbReference type="Proteomes" id="UP000297527">
    <property type="component" value="Unassembled WGS sequence"/>
</dbReference>
<dbReference type="EMBL" id="PQXN01000206">
    <property type="protein sequence ID" value="TGO49550.1"/>
    <property type="molecule type" value="Genomic_DNA"/>
</dbReference>
<dbReference type="Pfam" id="PF04402">
    <property type="entry name" value="SIMPL"/>
    <property type="match status" value="1"/>
</dbReference>
<dbReference type="AlphaFoldDB" id="A0A4Z1HS77"/>
<sequence>MESHILPLPLLKISAPPLEIHIQGTSQVQLPAERGNLVIAVTSEGTSQASVSEAVTQASNNLQALFKQLSTKPSRSSNSPKAASQEPPVTIYFMTNLRTRSWQPPDYDSNGEPWAHVHEESSHFEVTFQDFEKLAEVASSIFIMPSAEIRSASWSLTEETKKAAGILGREQAIKDAISKADDYARVLGRKVAATEVRDNGTNLKAVKRKGYAAMVPRRGVGADQRTMVDGLALEPQNVEIIEKVHVRFVSIDGV</sequence>
<proteinExistence type="predicted"/>
<dbReference type="Gene3D" id="3.30.110.170">
    <property type="entry name" value="Protein of unknown function (DUF541), domain 1"/>
    <property type="match status" value="1"/>
</dbReference>
<comment type="caution">
    <text evidence="1">The sequence shown here is derived from an EMBL/GenBank/DDBJ whole genome shotgun (WGS) entry which is preliminary data.</text>
</comment>
<dbReference type="OrthoDB" id="3335918at2759"/>
<accession>A0A4Z1HS77</accession>
<gene>
    <name evidence="1" type="ORF">BCON_0207g00190</name>
</gene>